<feature type="domain" description="Protein HGH1 C-terminal" evidence="2">
    <location>
        <begin position="56"/>
        <end position="108"/>
    </location>
</feature>
<proteinExistence type="predicted"/>
<dbReference type="Proteomes" id="UP000290900">
    <property type="component" value="Unassembled WGS sequence"/>
</dbReference>
<organism evidence="3 4">
    <name type="scientific">Brettanomyces naardenensis</name>
    <name type="common">Yeast</name>
    <dbReference type="NCBI Taxonomy" id="13370"/>
    <lineage>
        <taxon>Eukaryota</taxon>
        <taxon>Fungi</taxon>
        <taxon>Dikarya</taxon>
        <taxon>Ascomycota</taxon>
        <taxon>Saccharomycotina</taxon>
        <taxon>Pichiomycetes</taxon>
        <taxon>Pichiales</taxon>
        <taxon>Pichiaceae</taxon>
        <taxon>Brettanomyces</taxon>
    </lineage>
</organism>
<keyword evidence="4" id="KW-1185">Reference proteome</keyword>
<evidence type="ECO:0000256" key="1">
    <source>
        <dbReference type="SAM" id="MobiDB-lite"/>
    </source>
</evidence>
<evidence type="ECO:0000313" key="3">
    <source>
        <dbReference type="EMBL" id="VEU24244.1"/>
    </source>
</evidence>
<evidence type="ECO:0000313" key="4">
    <source>
        <dbReference type="Proteomes" id="UP000290900"/>
    </source>
</evidence>
<dbReference type="Pfam" id="PF04064">
    <property type="entry name" value="DUF384"/>
    <property type="match status" value="1"/>
</dbReference>
<dbReference type="STRING" id="13370.A0A448YTI9"/>
<dbReference type="InParanoid" id="A0A448YTI9"/>
<dbReference type="InterPro" id="IPR007206">
    <property type="entry name" value="Protein_HGH1_C"/>
</dbReference>
<dbReference type="AlphaFoldDB" id="A0A448YTI9"/>
<feature type="region of interest" description="Disordered" evidence="1">
    <location>
        <begin position="122"/>
        <end position="146"/>
    </location>
</feature>
<dbReference type="EMBL" id="CAACVR010000075">
    <property type="protein sequence ID" value="VEU24244.1"/>
    <property type="molecule type" value="Genomic_DNA"/>
</dbReference>
<protein>
    <submittedName>
        <fullName evidence="3">DEKNAAC105415</fullName>
    </submittedName>
</protein>
<dbReference type="InterPro" id="IPR039717">
    <property type="entry name" value="Hgh1"/>
</dbReference>
<accession>A0A448YTI9</accession>
<dbReference type="OrthoDB" id="338814at2759"/>
<name>A0A448YTI9_BRENA</name>
<sequence>MEDRRINLLPYLLGPLRLSGNKGLSEEEVMKLPEELQKEDRGTESVKGIQIVYLECILLLCVTRKGRDYLRSRGVYPLIREFDKASKDDQVTDICYRIVDMLMRDEKHEYDAEKEQKEIAEFMRKEDEESEKSEDDDDDDKIIEVA</sequence>
<gene>
    <name evidence="3" type="ORF">BRENAR_LOCUS4972</name>
</gene>
<feature type="compositionally biased region" description="Acidic residues" evidence="1">
    <location>
        <begin position="128"/>
        <end position="146"/>
    </location>
</feature>
<dbReference type="PANTHER" id="PTHR13387">
    <property type="entry name" value="PROTEIN HGH1 HOMOLOG"/>
    <property type="match status" value="1"/>
</dbReference>
<evidence type="ECO:0000259" key="2">
    <source>
        <dbReference type="Pfam" id="PF04064"/>
    </source>
</evidence>
<dbReference type="PANTHER" id="PTHR13387:SF9">
    <property type="entry name" value="PROTEIN HGH1 HOMOLOG"/>
    <property type="match status" value="1"/>
</dbReference>
<reference evidence="3 4" key="1">
    <citation type="submission" date="2018-12" db="EMBL/GenBank/DDBJ databases">
        <authorList>
            <person name="Tiukova I."/>
            <person name="Dainat J."/>
        </authorList>
    </citation>
    <scope>NUCLEOTIDE SEQUENCE [LARGE SCALE GENOMIC DNA]</scope>
</reference>